<keyword evidence="3" id="KW-1185">Reference proteome</keyword>
<sequence>MVENSTPHTAHSWTCALFFSAAAAAGSLSSFACSRVWLVMYPPSAWNDGNLLLHVLHSNTNSAARRQRGPSASTTTSVLSARVTTA</sequence>
<dbReference type="EnsemblPlants" id="OBART09G20320.1">
    <property type="protein sequence ID" value="OBART09G20320.1"/>
    <property type="gene ID" value="OBART09G20320"/>
</dbReference>
<reference evidence="2" key="2">
    <citation type="submission" date="2015-03" db="UniProtKB">
        <authorList>
            <consortium name="EnsemblPlants"/>
        </authorList>
    </citation>
    <scope>IDENTIFICATION</scope>
</reference>
<organism evidence="2">
    <name type="scientific">Oryza barthii</name>
    <dbReference type="NCBI Taxonomy" id="65489"/>
    <lineage>
        <taxon>Eukaryota</taxon>
        <taxon>Viridiplantae</taxon>
        <taxon>Streptophyta</taxon>
        <taxon>Embryophyta</taxon>
        <taxon>Tracheophyta</taxon>
        <taxon>Spermatophyta</taxon>
        <taxon>Magnoliopsida</taxon>
        <taxon>Liliopsida</taxon>
        <taxon>Poales</taxon>
        <taxon>Poaceae</taxon>
        <taxon>BOP clade</taxon>
        <taxon>Oryzoideae</taxon>
        <taxon>Oryzeae</taxon>
        <taxon>Oryzinae</taxon>
        <taxon>Oryza</taxon>
    </lineage>
</organism>
<feature type="region of interest" description="Disordered" evidence="1">
    <location>
        <begin position="62"/>
        <end position="86"/>
    </location>
</feature>
<name>A0A0D3HAA9_9ORYZ</name>
<protein>
    <submittedName>
        <fullName evidence="2">Uncharacterized protein</fullName>
    </submittedName>
</protein>
<dbReference type="Gramene" id="OBART09G20320.1">
    <property type="protein sequence ID" value="OBART09G20320.1"/>
    <property type="gene ID" value="OBART09G20320"/>
</dbReference>
<reference evidence="2" key="1">
    <citation type="journal article" date="2009" name="Rice">
        <title>De Novo Next Generation Sequencing of Plant Genomes.</title>
        <authorList>
            <person name="Rounsley S."/>
            <person name="Marri P.R."/>
            <person name="Yu Y."/>
            <person name="He R."/>
            <person name="Sisneros N."/>
            <person name="Goicoechea J.L."/>
            <person name="Lee S.J."/>
            <person name="Angelova A."/>
            <person name="Kudrna D."/>
            <person name="Luo M."/>
            <person name="Affourtit J."/>
            <person name="Desany B."/>
            <person name="Knight J."/>
            <person name="Niazi F."/>
            <person name="Egholm M."/>
            <person name="Wing R.A."/>
        </authorList>
    </citation>
    <scope>NUCLEOTIDE SEQUENCE [LARGE SCALE GENOMIC DNA]</scope>
    <source>
        <strain evidence="2">cv. IRGC 105608</strain>
    </source>
</reference>
<evidence type="ECO:0000313" key="3">
    <source>
        <dbReference type="Proteomes" id="UP000026960"/>
    </source>
</evidence>
<dbReference type="HOGENOM" id="CLU_2501911_0_0_1"/>
<dbReference type="PaxDb" id="65489-OBART09G20320.1"/>
<dbReference type="AlphaFoldDB" id="A0A0D3HAA9"/>
<dbReference type="Proteomes" id="UP000026960">
    <property type="component" value="Chromosome 9"/>
</dbReference>
<proteinExistence type="predicted"/>
<evidence type="ECO:0000313" key="2">
    <source>
        <dbReference type="EnsemblPlants" id="OBART09G20320.1"/>
    </source>
</evidence>
<accession>A0A0D3HAA9</accession>
<evidence type="ECO:0000256" key="1">
    <source>
        <dbReference type="SAM" id="MobiDB-lite"/>
    </source>
</evidence>